<sequence length="130" mass="15243">MYDKRQKERLLQSTKDNKIIRSLCVTIEVKSHSGDAVKFIGSTCLVKYNDEWHDATCQSDKQKYSFRKYIEQNSSAELPWADNIIWLRNVLKSNGPKNKNNFFYSDSSWSDFIDLIAQNFQKEPPKKIIS</sequence>
<accession>A0A383AEA8</accession>
<feature type="non-terminal residue" evidence="1">
    <location>
        <position position="130"/>
    </location>
</feature>
<reference evidence="1" key="1">
    <citation type="submission" date="2018-05" db="EMBL/GenBank/DDBJ databases">
        <authorList>
            <person name="Lanie J.A."/>
            <person name="Ng W.-L."/>
            <person name="Kazmierczak K.M."/>
            <person name="Andrzejewski T.M."/>
            <person name="Davidsen T.M."/>
            <person name="Wayne K.J."/>
            <person name="Tettelin H."/>
            <person name="Glass J.I."/>
            <person name="Rusch D."/>
            <person name="Podicherti R."/>
            <person name="Tsui H.-C.T."/>
            <person name="Winkler M.E."/>
        </authorList>
    </citation>
    <scope>NUCLEOTIDE SEQUENCE</scope>
</reference>
<name>A0A383AEA8_9ZZZZ</name>
<evidence type="ECO:0000313" key="1">
    <source>
        <dbReference type="EMBL" id="SVE05923.1"/>
    </source>
</evidence>
<protein>
    <submittedName>
        <fullName evidence="1">Uncharacterized protein</fullName>
    </submittedName>
</protein>
<dbReference type="EMBL" id="UINC01191328">
    <property type="protein sequence ID" value="SVE05923.1"/>
    <property type="molecule type" value="Genomic_DNA"/>
</dbReference>
<gene>
    <name evidence="1" type="ORF">METZ01_LOCUS458777</name>
</gene>
<proteinExistence type="predicted"/>
<organism evidence="1">
    <name type="scientific">marine metagenome</name>
    <dbReference type="NCBI Taxonomy" id="408172"/>
    <lineage>
        <taxon>unclassified sequences</taxon>
        <taxon>metagenomes</taxon>
        <taxon>ecological metagenomes</taxon>
    </lineage>
</organism>
<dbReference type="AlphaFoldDB" id="A0A383AEA8"/>